<feature type="transmembrane region" description="Helical" evidence="1">
    <location>
        <begin position="390"/>
        <end position="406"/>
    </location>
</feature>
<reference evidence="2 3" key="1">
    <citation type="journal article" date="2011" name="Stand. Genomic Sci.">
        <title>Complete genome sequence of Bacteroides salanitronis type strain (BL78).</title>
        <authorList>
            <person name="Gronow S."/>
            <person name="Held B."/>
            <person name="Lucas S."/>
            <person name="Lapidus A."/>
            <person name="Del Rio T.G."/>
            <person name="Nolan M."/>
            <person name="Tice H."/>
            <person name="Deshpande S."/>
            <person name="Cheng J.F."/>
            <person name="Pitluck S."/>
            <person name="Liolios K."/>
            <person name="Pagani I."/>
            <person name="Ivanova N."/>
            <person name="Mavromatis K."/>
            <person name="Pati A."/>
            <person name="Tapia R."/>
            <person name="Han C."/>
            <person name="Goodwin L."/>
            <person name="Chen A."/>
            <person name="Palaniappan K."/>
            <person name="Land M."/>
            <person name="Hauser L."/>
            <person name="Chang Y.J."/>
            <person name="Jeffries C.D."/>
            <person name="Brambilla E.M."/>
            <person name="Rohde M."/>
            <person name="Goker M."/>
            <person name="Detter J.C."/>
            <person name="Woyke T."/>
            <person name="Bristow J."/>
            <person name="Markowitz V."/>
            <person name="Hugenholtz P."/>
            <person name="Kyrpides N.C."/>
            <person name="Klenk H.P."/>
            <person name="Eisen J.A."/>
        </authorList>
    </citation>
    <scope>NUCLEOTIDE SEQUENCE [LARGE SCALE GENOMIC DNA]</scope>
    <source>
        <strain evidence="2 3">DSM 18170</strain>
    </source>
</reference>
<dbReference type="STRING" id="667015.Bacsa_0282"/>
<feature type="transmembrane region" description="Helical" evidence="1">
    <location>
        <begin position="70"/>
        <end position="90"/>
    </location>
</feature>
<feature type="transmembrane region" description="Helical" evidence="1">
    <location>
        <begin position="195"/>
        <end position="227"/>
    </location>
</feature>
<dbReference type="KEGG" id="bsa:Bacsa_0282"/>
<feature type="transmembrane region" description="Helical" evidence="1">
    <location>
        <begin position="364"/>
        <end position="384"/>
    </location>
</feature>
<proteinExistence type="predicted"/>
<dbReference type="HOGENOM" id="CLU_057298_0_0_10"/>
<dbReference type="eggNOG" id="ENOG502ZJY6">
    <property type="taxonomic scope" value="Bacteria"/>
</dbReference>
<evidence type="ECO:0000313" key="3">
    <source>
        <dbReference type="Proteomes" id="UP000007486"/>
    </source>
</evidence>
<feature type="transmembrane region" description="Helical" evidence="1">
    <location>
        <begin position="234"/>
        <end position="252"/>
    </location>
</feature>
<organism evidence="2 3">
    <name type="scientific">Phocaeicola salanitronis (strain DSM 18170 / JCM 13657 / CCUG 60908 / BL78)</name>
    <name type="common">Bacteroides salanitronis</name>
    <dbReference type="NCBI Taxonomy" id="667015"/>
    <lineage>
        <taxon>Bacteria</taxon>
        <taxon>Pseudomonadati</taxon>
        <taxon>Bacteroidota</taxon>
        <taxon>Bacteroidia</taxon>
        <taxon>Bacteroidales</taxon>
        <taxon>Bacteroidaceae</taxon>
        <taxon>Phocaeicola</taxon>
    </lineage>
</organism>
<dbReference type="AlphaFoldDB" id="F0R6X3"/>
<sequence>MISRLGASYTDWAKKEWCIIILYTLISLQFYAYVGFSNTMIKLPLFLTVPLMLAYCWNTFIKNVPNRLFLLMRWLVLFNIMAILCAFVFWRQSIVLGYRAMAVEFTLLFYFYLMQRKPSIQSLEKYVFIFGVLYIVLWIYAMNQFPVPVFGFNEDGEVKEDLSRGILRINFGRKMFLVLAYFIALNRGYVLRKKIWFAIASIFFIVIVLQVTRQLILWTGLITIIYVFQKNKKLLVIGVVFFMILFALGRTVKFSPDSIVGTMINLTEEQIESNKAGDENIRITEYRYFFTQWSRNIVADIIGNGFPHGDSLYGRYNTNLEERQELYLSDVGYGRMKVVTGIAGMIVYLALFVRCCLIRMPSHLAWTKMFMLLFALLNLASAPYSTADGQITMCICVYLMTIYALPKMNKKRFNILKSK</sequence>
<dbReference type="EMBL" id="CP002530">
    <property type="protein sequence ID" value="ADY34890.1"/>
    <property type="molecule type" value="Genomic_DNA"/>
</dbReference>
<gene>
    <name evidence="2" type="ordered locus">Bacsa_0282</name>
</gene>
<dbReference type="Proteomes" id="UP000007486">
    <property type="component" value="Chromosome"/>
</dbReference>
<keyword evidence="1" id="KW-0472">Membrane</keyword>
<feature type="transmembrane region" description="Helical" evidence="1">
    <location>
        <begin position="40"/>
        <end position="58"/>
    </location>
</feature>
<name>F0R6X3_PHOSB</name>
<evidence type="ECO:0000313" key="2">
    <source>
        <dbReference type="EMBL" id="ADY34890.1"/>
    </source>
</evidence>
<protein>
    <recommendedName>
        <fullName evidence="4">O-antigen polymerase</fullName>
    </recommendedName>
</protein>
<feature type="transmembrane region" description="Helical" evidence="1">
    <location>
        <begin position="96"/>
        <end position="114"/>
    </location>
</feature>
<keyword evidence="1" id="KW-1133">Transmembrane helix</keyword>
<dbReference type="OrthoDB" id="1493117at2"/>
<keyword evidence="1" id="KW-0812">Transmembrane</keyword>
<dbReference type="RefSeq" id="WP_013616352.1">
    <property type="nucleotide sequence ID" value="NC_015164.1"/>
</dbReference>
<accession>F0R6X3</accession>
<evidence type="ECO:0008006" key="4">
    <source>
        <dbReference type="Google" id="ProtNLM"/>
    </source>
</evidence>
<feature type="transmembrane region" description="Helical" evidence="1">
    <location>
        <begin position="126"/>
        <end position="143"/>
    </location>
</feature>
<evidence type="ECO:0000256" key="1">
    <source>
        <dbReference type="SAM" id="Phobius"/>
    </source>
</evidence>
<keyword evidence="3" id="KW-1185">Reference proteome</keyword>
<feature type="transmembrane region" description="Helical" evidence="1">
    <location>
        <begin position="17"/>
        <end position="34"/>
    </location>
</feature>
<feature type="transmembrane region" description="Helical" evidence="1">
    <location>
        <begin position="338"/>
        <end position="357"/>
    </location>
</feature>